<dbReference type="Gene3D" id="1.10.1040.10">
    <property type="entry name" value="N-(1-d-carboxylethyl)-l-norvaline Dehydrogenase, domain 2"/>
    <property type="match status" value="1"/>
</dbReference>
<keyword evidence="6" id="KW-1185">Reference proteome</keyword>
<comment type="caution">
    <text evidence="5">The sequence shown here is derived from an EMBL/GenBank/DDBJ whole genome shotgun (WGS) entry which is preliminary data.</text>
</comment>
<evidence type="ECO:0000256" key="1">
    <source>
        <dbReference type="ARBA" id="ARBA00023002"/>
    </source>
</evidence>
<dbReference type="Pfam" id="PF03446">
    <property type="entry name" value="NAD_binding_2"/>
    <property type="match status" value="1"/>
</dbReference>
<dbReference type="Gene3D" id="3.40.50.720">
    <property type="entry name" value="NAD(P)-binding Rossmann-like Domain"/>
    <property type="match status" value="1"/>
</dbReference>
<name>A0ABP8HGX5_9BURK</name>
<evidence type="ECO:0000256" key="2">
    <source>
        <dbReference type="ARBA" id="ARBA00023027"/>
    </source>
</evidence>
<reference evidence="6" key="1">
    <citation type="journal article" date="2019" name="Int. J. Syst. Evol. Microbiol.">
        <title>The Global Catalogue of Microorganisms (GCM) 10K type strain sequencing project: providing services to taxonomists for standard genome sequencing and annotation.</title>
        <authorList>
            <consortium name="The Broad Institute Genomics Platform"/>
            <consortium name="The Broad Institute Genome Sequencing Center for Infectious Disease"/>
            <person name="Wu L."/>
            <person name="Ma J."/>
        </authorList>
    </citation>
    <scope>NUCLEOTIDE SEQUENCE [LARGE SCALE GENOMIC DNA]</scope>
    <source>
        <strain evidence="6">JCM 17666</strain>
    </source>
</reference>
<dbReference type="InterPro" id="IPR015815">
    <property type="entry name" value="HIBADH-related"/>
</dbReference>
<dbReference type="SUPFAM" id="SSF48179">
    <property type="entry name" value="6-phosphogluconate dehydrogenase C-terminal domain-like"/>
    <property type="match status" value="1"/>
</dbReference>
<dbReference type="PANTHER" id="PTHR22981:SF7">
    <property type="entry name" value="3-HYDROXYISOBUTYRATE DEHYDROGENASE, MITOCHONDRIAL"/>
    <property type="match status" value="1"/>
</dbReference>
<dbReference type="InterPro" id="IPR029154">
    <property type="entry name" value="HIBADH-like_NADP-bd"/>
</dbReference>
<dbReference type="Pfam" id="PF14833">
    <property type="entry name" value="NAD_binding_11"/>
    <property type="match status" value="1"/>
</dbReference>
<dbReference type="Proteomes" id="UP001501671">
    <property type="component" value="Unassembled WGS sequence"/>
</dbReference>
<evidence type="ECO:0000259" key="3">
    <source>
        <dbReference type="Pfam" id="PF03446"/>
    </source>
</evidence>
<dbReference type="SUPFAM" id="SSF51735">
    <property type="entry name" value="NAD(P)-binding Rossmann-fold domains"/>
    <property type="match status" value="1"/>
</dbReference>
<proteinExistence type="predicted"/>
<feature type="domain" description="3-hydroxyisobutyrate dehydrogenase-like NAD-binding" evidence="4">
    <location>
        <begin position="154"/>
        <end position="269"/>
    </location>
</feature>
<dbReference type="InterPro" id="IPR008927">
    <property type="entry name" value="6-PGluconate_DH-like_C_sf"/>
</dbReference>
<dbReference type="PIRSF" id="PIRSF000103">
    <property type="entry name" value="HIBADH"/>
    <property type="match status" value="1"/>
</dbReference>
<evidence type="ECO:0000313" key="6">
    <source>
        <dbReference type="Proteomes" id="UP001501671"/>
    </source>
</evidence>
<organism evidence="5 6">
    <name type="scientific">Pigmentiphaga soli</name>
    <dbReference type="NCBI Taxonomy" id="1007095"/>
    <lineage>
        <taxon>Bacteria</taxon>
        <taxon>Pseudomonadati</taxon>
        <taxon>Pseudomonadota</taxon>
        <taxon>Betaproteobacteria</taxon>
        <taxon>Burkholderiales</taxon>
        <taxon>Alcaligenaceae</taxon>
        <taxon>Pigmentiphaga</taxon>
    </lineage>
</organism>
<dbReference type="InterPro" id="IPR013328">
    <property type="entry name" value="6PGD_dom2"/>
</dbReference>
<dbReference type="InterPro" id="IPR006115">
    <property type="entry name" value="6PGDH_NADP-bd"/>
</dbReference>
<dbReference type="PANTHER" id="PTHR22981">
    <property type="entry name" value="3-HYDROXYISOBUTYRATE DEHYDROGENASE-RELATED"/>
    <property type="match status" value="1"/>
</dbReference>
<gene>
    <name evidence="5" type="ORF">GCM10023144_36780</name>
</gene>
<dbReference type="InterPro" id="IPR036291">
    <property type="entry name" value="NAD(P)-bd_dom_sf"/>
</dbReference>
<feature type="domain" description="6-phosphogluconate dehydrogenase NADP-binding" evidence="3">
    <location>
        <begin position="1"/>
        <end position="147"/>
    </location>
</feature>
<protein>
    <submittedName>
        <fullName evidence="5">NAD(P)-dependent oxidoreductase</fullName>
    </submittedName>
</protein>
<keyword evidence="1" id="KW-0560">Oxidoreductase</keyword>
<keyword evidence="2" id="KW-0520">NAD</keyword>
<sequence length="289" mass="30217">MGGPMAAHIREAGFELAVFDVVAQAMEGFREHGAHIASSPREVADRAEIVFACVPSPQASKAVALGDDGVIHGKAISVYLECSTIGPDYMAELAQGFSGSRISLVDAPISGGVAGAAQGTLSVVASGDPASLERSRPALETFARNVFRVADEPGPAQVAKLINNMLSTTGTIAAFEGMVLGAKAGLDVEVLLDFINVSTGRNVATMQKIPDSILTRRFGGNIKIGTKDLGLYIKQAEKLGIAPYMAPRALQVFADAIAGGYDKETMRIVEFLEKRAGEGVVVQGKPESK</sequence>
<dbReference type="EMBL" id="BAABFO010000021">
    <property type="protein sequence ID" value="GAA4339035.1"/>
    <property type="molecule type" value="Genomic_DNA"/>
</dbReference>
<evidence type="ECO:0000259" key="4">
    <source>
        <dbReference type="Pfam" id="PF14833"/>
    </source>
</evidence>
<accession>A0ABP8HGX5</accession>
<evidence type="ECO:0000313" key="5">
    <source>
        <dbReference type="EMBL" id="GAA4339035.1"/>
    </source>
</evidence>